<accession>A0A8J7RQE9</accession>
<evidence type="ECO:0000256" key="1">
    <source>
        <dbReference type="SAM" id="MobiDB-lite"/>
    </source>
</evidence>
<dbReference type="Proteomes" id="UP000666240">
    <property type="component" value="Unassembled WGS sequence"/>
</dbReference>
<evidence type="ECO:0008006" key="4">
    <source>
        <dbReference type="Google" id="ProtNLM"/>
    </source>
</evidence>
<name>A0A8J7RQE9_9HYPH</name>
<evidence type="ECO:0000313" key="3">
    <source>
        <dbReference type="Proteomes" id="UP000666240"/>
    </source>
</evidence>
<dbReference type="EMBL" id="JAGIYY010000012">
    <property type="protein sequence ID" value="MBP0441261.1"/>
    <property type="molecule type" value="Genomic_DNA"/>
</dbReference>
<sequence length="129" mass="14477">MDERIKRLGDLASVQNRIRGLHEARYATLLAQAMAAGQEAEDISRRSYAEDSLADLFPDVYARRVADALRRRDEALLQADAAGKEAMAAKLRAERLHEAHSEARSHQDRQSGDRDRLEALLARPPSDRS</sequence>
<evidence type="ECO:0000313" key="2">
    <source>
        <dbReference type="EMBL" id="MBP0441261.1"/>
    </source>
</evidence>
<dbReference type="RefSeq" id="WP_209337287.1">
    <property type="nucleotide sequence ID" value="NZ_JAGIYY010000012.1"/>
</dbReference>
<reference evidence="2" key="1">
    <citation type="submission" date="2021-03" db="EMBL/GenBank/DDBJ databases">
        <title>Genome sequencing and assembly of Tianweitania sediminis.</title>
        <authorList>
            <person name="Chhetri G."/>
        </authorList>
    </citation>
    <scope>NUCLEOTIDE SEQUENCE</scope>
    <source>
        <strain evidence="2">Z8</strain>
    </source>
</reference>
<protein>
    <recommendedName>
        <fullName evidence="4">Flagellar FliJ protein</fullName>
    </recommendedName>
</protein>
<comment type="caution">
    <text evidence="2">The sequence shown here is derived from an EMBL/GenBank/DDBJ whole genome shotgun (WGS) entry which is preliminary data.</text>
</comment>
<dbReference type="AlphaFoldDB" id="A0A8J7RQE9"/>
<proteinExistence type="predicted"/>
<feature type="region of interest" description="Disordered" evidence="1">
    <location>
        <begin position="88"/>
        <end position="129"/>
    </location>
</feature>
<keyword evidence="3" id="KW-1185">Reference proteome</keyword>
<gene>
    <name evidence="2" type="ORF">J5Y06_21655</name>
</gene>
<organism evidence="2 3">
    <name type="scientific">Tianweitania sediminis</name>
    <dbReference type="NCBI Taxonomy" id="1502156"/>
    <lineage>
        <taxon>Bacteria</taxon>
        <taxon>Pseudomonadati</taxon>
        <taxon>Pseudomonadota</taxon>
        <taxon>Alphaproteobacteria</taxon>
        <taxon>Hyphomicrobiales</taxon>
        <taxon>Phyllobacteriaceae</taxon>
        <taxon>Tianweitania</taxon>
    </lineage>
</organism>
<feature type="compositionally biased region" description="Basic and acidic residues" evidence="1">
    <location>
        <begin position="91"/>
        <end position="118"/>
    </location>
</feature>